<comment type="catalytic activity">
    <reaction evidence="9 10">
        <text>D-glyceraldehyde 3-phosphate = dihydroxyacetone phosphate</text>
        <dbReference type="Rhea" id="RHEA:18585"/>
        <dbReference type="ChEBI" id="CHEBI:57642"/>
        <dbReference type="ChEBI" id="CHEBI:59776"/>
        <dbReference type="EC" id="5.3.1.1"/>
    </reaction>
</comment>
<dbReference type="EC" id="5.3.1.1" evidence="3 9"/>
<dbReference type="FunFam" id="3.20.20.70:FF:000016">
    <property type="entry name" value="Triosephosphate isomerase"/>
    <property type="match status" value="1"/>
</dbReference>
<evidence type="ECO:0000313" key="12">
    <source>
        <dbReference type="Proteomes" id="UP000006001"/>
    </source>
</evidence>
<dbReference type="eggNOG" id="COG0149">
    <property type="taxonomic scope" value="Bacteria"/>
</dbReference>
<comment type="similarity">
    <text evidence="2 9 10">Belongs to the triosephosphate isomerase family.</text>
</comment>
<dbReference type="GO" id="GO:0006096">
    <property type="term" value="P:glycolytic process"/>
    <property type="evidence" value="ECO:0007669"/>
    <property type="project" value="UniProtKB-UniRule"/>
</dbReference>
<sequence>MRRPLIIGNWKMNKTPAESVVLSQGISNRYDRAWDAVDVVLCPPTIDLRSVVTVLDFDKSLVETGAQNVHWKPSGAFTGETSIPMLKDVGCTWCIVGHSERREMFAESDETVNLKVRALCESGLHPIICVGESLAMRESGATVPFVVDQVRAAFAGLEPEEARLAVVAYEPVWAIGTGRTATPDQAQEVCAAIRATLADLFGVGVADEMRVLYGGSMKPENVEGFLALADVDGGLIGGASLNVDDFAYLVAAAATIR</sequence>
<evidence type="ECO:0000256" key="6">
    <source>
        <dbReference type="ARBA" id="ARBA00022490"/>
    </source>
</evidence>
<dbReference type="RefSeq" id="WP_006361383.1">
    <property type="nucleotide sequence ID" value="NZ_GG700630.1"/>
</dbReference>
<dbReference type="GO" id="GO:0005829">
    <property type="term" value="C:cytosol"/>
    <property type="evidence" value="ECO:0007669"/>
    <property type="project" value="TreeGrafter"/>
</dbReference>
<dbReference type="Proteomes" id="UP000006001">
    <property type="component" value="Unassembled WGS sequence"/>
</dbReference>
<evidence type="ECO:0000256" key="5">
    <source>
        <dbReference type="ARBA" id="ARBA00022432"/>
    </source>
</evidence>
<keyword evidence="6 9" id="KW-0963">Cytoplasm</keyword>
<dbReference type="HOGENOM" id="CLU_024251_2_3_11"/>
<dbReference type="Gene3D" id="3.20.20.70">
    <property type="entry name" value="Aldolase class I"/>
    <property type="match status" value="1"/>
</dbReference>
<dbReference type="NCBIfam" id="TIGR00419">
    <property type="entry name" value="tim"/>
    <property type="match status" value="1"/>
</dbReference>
<evidence type="ECO:0000256" key="3">
    <source>
        <dbReference type="ARBA" id="ARBA00011940"/>
    </source>
</evidence>
<dbReference type="SUPFAM" id="SSF51351">
    <property type="entry name" value="Triosephosphate isomerase (TIM)"/>
    <property type="match status" value="1"/>
</dbReference>
<comment type="pathway">
    <text evidence="1 9 10">Carbohydrate degradation; glycolysis; D-glyceraldehyde 3-phosphate from glycerone phosphate: step 1/1.</text>
</comment>
<dbReference type="PANTHER" id="PTHR21139:SF42">
    <property type="entry name" value="TRIOSEPHOSPHATE ISOMERASE"/>
    <property type="match status" value="1"/>
</dbReference>
<dbReference type="GO" id="GO:0046166">
    <property type="term" value="P:glyceraldehyde-3-phosphate biosynthetic process"/>
    <property type="evidence" value="ECO:0007669"/>
    <property type="project" value="TreeGrafter"/>
</dbReference>
<dbReference type="OrthoDB" id="9809429at2"/>
<dbReference type="InterPro" id="IPR020861">
    <property type="entry name" value="Triosephosphate_isomerase_AS"/>
</dbReference>
<organism evidence="11 12">
    <name type="scientific">Slackia exigua (strain ATCC 700122 / DSM 15923 / CIP 105133 / JCM 11022 / KCTC 5966 / S-7)</name>
    <dbReference type="NCBI Taxonomy" id="649764"/>
    <lineage>
        <taxon>Bacteria</taxon>
        <taxon>Bacillati</taxon>
        <taxon>Actinomycetota</taxon>
        <taxon>Coriobacteriia</taxon>
        <taxon>Eggerthellales</taxon>
        <taxon>Eggerthellaceae</taxon>
        <taxon>Slackia</taxon>
    </lineage>
</organism>
<feature type="binding site" evidence="9">
    <location>
        <begin position="237"/>
        <end position="238"/>
    </location>
    <ligand>
        <name>substrate</name>
    </ligand>
</feature>
<comment type="subcellular location">
    <subcellularLocation>
        <location evidence="9 10">Cytoplasm</location>
    </subcellularLocation>
</comment>
<comment type="function">
    <text evidence="9">Involved in the gluconeogenesis. Catalyzes stereospecifically the conversion of dihydroxyacetone phosphate (DHAP) to D-glyceraldehyde-3-phosphate (G3P).</text>
</comment>
<comment type="caution">
    <text evidence="11">The sequence shown here is derived from an EMBL/GenBank/DDBJ whole genome shotgun (WGS) entry which is preliminary data.</text>
</comment>
<dbReference type="GO" id="GO:0006094">
    <property type="term" value="P:gluconeogenesis"/>
    <property type="evidence" value="ECO:0007669"/>
    <property type="project" value="UniProtKB-UniRule"/>
</dbReference>
<dbReference type="InterPro" id="IPR022896">
    <property type="entry name" value="TrioseP_Isoase_bac/euk"/>
</dbReference>
<comment type="pathway">
    <text evidence="9 10">Carbohydrate biosynthesis; gluconeogenesis.</text>
</comment>
<feature type="binding site" evidence="9">
    <location>
        <position position="216"/>
    </location>
    <ligand>
        <name>substrate</name>
    </ligand>
</feature>
<dbReference type="GO" id="GO:0004807">
    <property type="term" value="F:triose-phosphate isomerase activity"/>
    <property type="evidence" value="ECO:0007669"/>
    <property type="project" value="UniProtKB-UniRule"/>
</dbReference>
<dbReference type="GeneID" id="85006811"/>
<dbReference type="Pfam" id="PF00121">
    <property type="entry name" value="TIM"/>
    <property type="match status" value="1"/>
</dbReference>
<feature type="binding site" evidence="9">
    <location>
        <begin position="9"/>
        <end position="11"/>
    </location>
    <ligand>
        <name>substrate</name>
    </ligand>
</feature>
<comment type="subunit">
    <text evidence="9 10">Homodimer.</text>
</comment>
<dbReference type="CDD" id="cd00311">
    <property type="entry name" value="TIM"/>
    <property type="match status" value="1"/>
</dbReference>
<keyword evidence="8 9" id="KW-0413">Isomerase</keyword>
<evidence type="ECO:0000256" key="7">
    <source>
        <dbReference type="ARBA" id="ARBA00023152"/>
    </source>
</evidence>
<evidence type="ECO:0000313" key="11">
    <source>
        <dbReference type="EMBL" id="EEZ62048.1"/>
    </source>
</evidence>
<keyword evidence="5 9" id="KW-0312">Gluconeogenesis</keyword>
<evidence type="ECO:0000256" key="4">
    <source>
        <dbReference type="ARBA" id="ARBA00019397"/>
    </source>
</evidence>
<feature type="active site" description="Proton acceptor" evidence="9">
    <location>
        <position position="170"/>
    </location>
</feature>
<evidence type="ECO:0000256" key="1">
    <source>
        <dbReference type="ARBA" id="ARBA00004680"/>
    </source>
</evidence>
<dbReference type="InterPro" id="IPR000652">
    <property type="entry name" value="Triosephosphate_isomerase"/>
</dbReference>
<dbReference type="PROSITE" id="PS51440">
    <property type="entry name" value="TIM_2"/>
    <property type="match status" value="1"/>
</dbReference>
<evidence type="ECO:0000256" key="2">
    <source>
        <dbReference type="ARBA" id="ARBA00007422"/>
    </source>
</evidence>
<gene>
    <name evidence="9 11" type="primary">tpiA</name>
    <name evidence="11" type="ORF">HMPREF0762_00135</name>
</gene>
<dbReference type="PANTHER" id="PTHR21139">
    <property type="entry name" value="TRIOSEPHOSPHATE ISOMERASE"/>
    <property type="match status" value="1"/>
</dbReference>
<dbReference type="AlphaFoldDB" id="D0WEB0"/>
<keyword evidence="7 9" id="KW-0324">Glycolysis</keyword>
<dbReference type="PROSITE" id="PS00171">
    <property type="entry name" value="TIM_1"/>
    <property type="match status" value="1"/>
</dbReference>
<proteinExistence type="inferred from homology"/>
<dbReference type="InterPro" id="IPR035990">
    <property type="entry name" value="TIM_sf"/>
</dbReference>
<dbReference type="UniPathway" id="UPA00138"/>
<evidence type="ECO:0000256" key="10">
    <source>
        <dbReference type="RuleBase" id="RU363013"/>
    </source>
</evidence>
<name>D0WEB0_SLAES</name>
<dbReference type="HAMAP" id="MF_00147_B">
    <property type="entry name" value="TIM_B"/>
    <property type="match status" value="1"/>
</dbReference>
<dbReference type="STRING" id="649764.HMPREF0762_00135"/>
<feature type="active site" description="Electrophile" evidence="9">
    <location>
        <position position="98"/>
    </location>
</feature>
<dbReference type="GO" id="GO:0019563">
    <property type="term" value="P:glycerol catabolic process"/>
    <property type="evidence" value="ECO:0007669"/>
    <property type="project" value="TreeGrafter"/>
</dbReference>
<keyword evidence="12" id="KW-1185">Reference proteome</keyword>
<evidence type="ECO:0000256" key="9">
    <source>
        <dbReference type="HAMAP-Rule" id="MF_00147"/>
    </source>
</evidence>
<dbReference type="EMBL" id="ACUX02000004">
    <property type="protein sequence ID" value="EEZ62048.1"/>
    <property type="molecule type" value="Genomic_DNA"/>
</dbReference>
<evidence type="ECO:0000256" key="8">
    <source>
        <dbReference type="ARBA" id="ARBA00023235"/>
    </source>
</evidence>
<dbReference type="InterPro" id="IPR013785">
    <property type="entry name" value="Aldolase_TIM"/>
</dbReference>
<dbReference type="UniPathway" id="UPA00109">
    <property type="reaction ID" value="UER00189"/>
</dbReference>
<reference evidence="11" key="1">
    <citation type="submission" date="2009-10" db="EMBL/GenBank/DDBJ databases">
        <authorList>
            <person name="Weinstock G."/>
            <person name="Sodergren E."/>
            <person name="Clifton S."/>
            <person name="Fulton L."/>
            <person name="Fulton B."/>
            <person name="Courtney L."/>
            <person name="Fronick C."/>
            <person name="Harrison M."/>
            <person name="Strong C."/>
            <person name="Farmer C."/>
            <person name="Delahaunty K."/>
            <person name="Markovic C."/>
            <person name="Hall O."/>
            <person name="Minx P."/>
            <person name="Tomlinson C."/>
            <person name="Mitreva M."/>
            <person name="Nelson J."/>
            <person name="Hou S."/>
            <person name="Wollam A."/>
            <person name="Pepin K.H."/>
            <person name="Johnson M."/>
            <person name="Bhonagiri V."/>
            <person name="Nash W.E."/>
            <person name="Warren W."/>
            <person name="Chinwalla A."/>
            <person name="Mardis E.R."/>
            <person name="Wilson R.K."/>
        </authorList>
    </citation>
    <scope>NUCLEOTIDE SEQUENCE [LARGE SCALE GENOMIC DNA]</scope>
    <source>
        <strain evidence="11">ATCC 700122</strain>
    </source>
</reference>
<feature type="binding site" evidence="9">
    <location>
        <position position="176"/>
    </location>
    <ligand>
        <name>substrate</name>
    </ligand>
</feature>
<accession>D0WEB0</accession>
<protein>
    <recommendedName>
        <fullName evidence="4 9">Triosephosphate isomerase</fullName>
        <shortName evidence="9">TIM</shortName>
        <shortName evidence="9">TPI</shortName>
        <ecNumber evidence="3 9">5.3.1.1</ecNumber>
    </recommendedName>
    <alternativeName>
        <fullName evidence="9">Triose-phosphate isomerase</fullName>
    </alternativeName>
</protein>